<keyword evidence="1" id="KW-0732">Signal</keyword>
<name>A0ABN5I1Z7_9ACTN</name>
<accession>A0ABN5I1Z7</accession>
<evidence type="ECO:0000313" key="2">
    <source>
        <dbReference type="EMBL" id="AVH57354.1"/>
    </source>
</evidence>
<feature type="signal peptide" evidence="1">
    <location>
        <begin position="1"/>
        <end position="23"/>
    </location>
</feature>
<proteinExistence type="predicted"/>
<evidence type="ECO:0000256" key="1">
    <source>
        <dbReference type="SAM" id="SignalP"/>
    </source>
</evidence>
<evidence type="ECO:0000313" key="3">
    <source>
        <dbReference type="Proteomes" id="UP000238413"/>
    </source>
</evidence>
<reference evidence="2 3" key="1">
    <citation type="submission" date="2018-02" db="EMBL/GenBank/DDBJ databases">
        <title>Complete genome sequence of Streptomyces dengpaensis, the producer of angucyclines.</title>
        <authorList>
            <person name="Yumei L."/>
        </authorList>
    </citation>
    <scope>NUCLEOTIDE SEQUENCE [LARGE SCALE GENOMIC DNA]</scope>
    <source>
        <strain evidence="2 3">XZHG99</strain>
    </source>
</reference>
<sequence>MRYAHIAAGIGLVLGAVALQAPAAVAGDSDIDINPRNASPGSKVFVETTACGSETYGKGESKAGGSFHLFEGDREGVLAGEFQVPEGMDPSSDEVTVKCPPRTQVTGTYEVTMGGQPHGAVGAGFGDAGSGDTQPLVLGGVLLAGAAAGGLMRWRRYRSDSVGT</sequence>
<dbReference type="RefSeq" id="WP_099504935.1">
    <property type="nucleotide sequence ID" value="NZ_CP026652.1"/>
</dbReference>
<feature type="chain" id="PRO_5046649038" evidence="1">
    <location>
        <begin position="24"/>
        <end position="164"/>
    </location>
</feature>
<organism evidence="2 3">
    <name type="scientific">Streptomyces dengpaensis</name>
    <dbReference type="NCBI Taxonomy" id="2049881"/>
    <lineage>
        <taxon>Bacteria</taxon>
        <taxon>Bacillati</taxon>
        <taxon>Actinomycetota</taxon>
        <taxon>Actinomycetes</taxon>
        <taxon>Kitasatosporales</taxon>
        <taxon>Streptomycetaceae</taxon>
        <taxon>Streptomyces</taxon>
    </lineage>
</organism>
<gene>
    <name evidence="2" type="ORF">C4B68_17980</name>
</gene>
<protein>
    <submittedName>
        <fullName evidence="2">Sortase</fullName>
    </submittedName>
</protein>
<dbReference type="EMBL" id="CP026652">
    <property type="protein sequence ID" value="AVH57354.1"/>
    <property type="molecule type" value="Genomic_DNA"/>
</dbReference>
<keyword evidence="3" id="KW-1185">Reference proteome</keyword>
<dbReference type="Proteomes" id="UP000238413">
    <property type="component" value="Chromosome"/>
</dbReference>